<dbReference type="Gene3D" id="1.20.120.530">
    <property type="entry name" value="GntR ligand-binding domain-like"/>
    <property type="match status" value="1"/>
</dbReference>
<dbReference type="Pfam" id="PF00392">
    <property type="entry name" value="GntR"/>
    <property type="match status" value="1"/>
</dbReference>
<organism evidence="5 6">
    <name type="scientific">Pseudomonas plecoglossicida</name>
    <dbReference type="NCBI Taxonomy" id="70775"/>
    <lineage>
        <taxon>Bacteria</taxon>
        <taxon>Pseudomonadati</taxon>
        <taxon>Pseudomonadota</taxon>
        <taxon>Gammaproteobacteria</taxon>
        <taxon>Pseudomonadales</taxon>
        <taxon>Pseudomonadaceae</taxon>
        <taxon>Pseudomonas</taxon>
    </lineage>
</organism>
<dbReference type="InterPro" id="IPR000524">
    <property type="entry name" value="Tscrpt_reg_HTH_GntR"/>
</dbReference>
<protein>
    <submittedName>
        <fullName evidence="5">GntR family transcriptional regulator</fullName>
    </submittedName>
</protein>
<dbReference type="SUPFAM" id="SSF46785">
    <property type="entry name" value="Winged helix' DNA-binding domain"/>
    <property type="match status" value="1"/>
</dbReference>
<evidence type="ECO:0000313" key="5">
    <source>
        <dbReference type="EMBL" id="PBJ95031.1"/>
    </source>
</evidence>
<dbReference type="Proteomes" id="UP000218102">
    <property type="component" value="Unassembled WGS sequence"/>
</dbReference>
<proteinExistence type="predicted"/>
<keyword evidence="2" id="KW-0238">DNA-binding</keyword>
<name>A0A2A3M5G2_PSEDL</name>
<keyword evidence="1" id="KW-0805">Transcription regulation</keyword>
<keyword evidence="3" id="KW-0804">Transcription</keyword>
<dbReference type="Gene3D" id="1.10.10.10">
    <property type="entry name" value="Winged helix-like DNA-binding domain superfamily/Winged helix DNA-binding domain"/>
    <property type="match status" value="1"/>
</dbReference>
<dbReference type="EMBL" id="NTME01000011">
    <property type="protein sequence ID" value="PBJ95031.1"/>
    <property type="molecule type" value="Genomic_DNA"/>
</dbReference>
<sequence length="254" mass="28345">MMYHASSPCRPVFPPAVGPVLFIRQERTSVTVHKPLDKGNLSERVYSIIRTALMDGQYQPGDRLRISALAEEFGVSITPVREAIFRLVSDHALDMKAATSIYVPELTVSQLREIQLIRHLLEGEAAGMAAERISAAELKHLEEVQTAFQAAVSTDYKQASLLNREFHFGLIAAARMPVIFKTLENMWVMMGPLLSTFHAEVPKAELASAKHKHFEVLEALRKRDSAKAKAALQADIAWGELMVEWLERKSLAQG</sequence>
<accession>A0A2A3M5G2</accession>
<comment type="caution">
    <text evidence="5">The sequence shown here is derived from an EMBL/GenBank/DDBJ whole genome shotgun (WGS) entry which is preliminary data.</text>
</comment>
<feature type="domain" description="HTH gntR-type" evidence="4">
    <location>
        <begin position="39"/>
        <end position="106"/>
    </location>
</feature>
<dbReference type="SMART" id="SM00345">
    <property type="entry name" value="HTH_GNTR"/>
    <property type="match status" value="1"/>
</dbReference>
<dbReference type="PANTHER" id="PTHR43537:SF39">
    <property type="entry name" value="HTH-TYPE TRANSCRIPTIONAL REGULATOR MCBR"/>
    <property type="match status" value="1"/>
</dbReference>
<evidence type="ECO:0000313" key="6">
    <source>
        <dbReference type="Proteomes" id="UP000218102"/>
    </source>
</evidence>
<dbReference type="AlphaFoldDB" id="A0A2A3M5G2"/>
<evidence type="ECO:0000256" key="3">
    <source>
        <dbReference type="ARBA" id="ARBA00023163"/>
    </source>
</evidence>
<dbReference type="SMART" id="SM00895">
    <property type="entry name" value="FCD"/>
    <property type="match status" value="1"/>
</dbReference>
<dbReference type="Pfam" id="PF07729">
    <property type="entry name" value="FCD"/>
    <property type="match status" value="1"/>
</dbReference>
<dbReference type="GO" id="GO:0003700">
    <property type="term" value="F:DNA-binding transcription factor activity"/>
    <property type="evidence" value="ECO:0007669"/>
    <property type="project" value="InterPro"/>
</dbReference>
<evidence type="ECO:0000259" key="4">
    <source>
        <dbReference type="PROSITE" id="PS50949"/>
    </source>
</evidence>
<dbReference type="InterPro" id="IPR036390">
    <property type="entry name" value="WH_DNA-bd_sf"/>
</dbReference>
<dbReference type="InterPro" id="IPR008920">
    <property type="entry name" value="TF_FadR/GntR_C"/>
</dbReference>
<dbReference type="SUPFAM" id="SSF48008">
    <property type="entry name" value="GntR ligand-binding domain-like"/>
    <property type="match status" value="1"/>
</dbReference>
<evidence type="ECO:0000256" key="1">
    <source>
        <dbReference type="ARBA" id="ARBA00023015"/>
    </source>
</evidence>
<dbReference type="InterPro" id="IPR011711">
    <property type="entry name" value="GntR_C"/>
</dbReference>
<dbReference type="GO" id="GO:0003677">
    <property type="term" value="F:DNA binding"/>
    <property type="evidence" value="ECO:0007669"/>
    <property type="project" value="UniProtKB-KW"/>
</dbReference>
<dbReference type="InterPro" id="IPR036388">
    <property type="entry name" value="WH-like_DNA-bd_sf"/>
</dbReference>
<evidence type="ECO:0000256" key="2">
    <source>
        <dbReference type="ARBA" id="ARBA00023125"/>
    </source>
</evidence>
<reference evidence="5 6" key="1">
    <citation type="submission" date="2017-09" db="EMBL/GenBank/DDBJ databases">
        <authorList>
            <person name="Ehlers B."/>
            <person name="Leendertz F.H."/>
        </authorList>
    </citation>
    <scope>NUCLEOTIDE SEQUENCE [LARGE SCALE GENOMIC DNA]</scope>
    <source>
        <strain evidence="5 6">DJ-1</strain>
    </source>
</reference>
<gene>
    <name evidence="5" type="ORF">CMV24_13880</name>
</gene>
<dbReference type="PANTHER" id="PTHR43537">
    <property type="entry name" value="TRANSCRIPTIONAL REGULATOR, GNTR FAMILY"/>
    <property type="match status" value="1"/>
</dbReference>
<dbReference type="PROSITE" id="PS50949">
    <property type="entry name" value="HTH_GNTR"/>
    <property type="match status" value="1"/>
</dbReference>